<accession>A0A078AHU5</accession>
<feature type="region of interest" description="Disordered" evidence="3">
    <location>
        <begin position="132"/>
        <end position="189"/>
    </location>
</feature>
<dbReference type="SUPFAM" id="SSF47473">
    <property type="entry name" value="EF-hand"/>
    <property type="match status" value="1"/>
</dbReference>
<keyword evidence="6" id="KW-1185">Reference proteome</keyword>
<dbReference type="EMBL" id="CCKQ01009583">
    <property type="protein sequence ID" value="CDW81077.1"/>
    <property type="molecule type" value="Genomic_DNA"/>
</dbReference>
<feature type="compositionally biased region" description="Basic and acidic residues" evidence="3">
    <location>
        <begin position="132"/>
        <end position="142"/>
    </location>
</feature>
<feature type="compositionally biased region" description="Polar residues" evidence="3">
    <location>
        <begin position="495"/>
        <end position="512"/>
    </location>
</feature>
<dbReference type="InterPro" id="IPR011992">
    <property type="entry name" value="EF-hand-dom_pair"/>
</dbReference>
<evidence type="ECO:0000256" key="3">
    <source>
        <dbReference type="SAM" id="MobiDB-lite"/>
    </source>
</evidence>
<keyword evidence="2" id="KW-0175">Coiled coil</keyword>
<protein>
    <submittedName>
        <fullName evidence="5">Ef hand family protein</fullName>
    </submittedName>
</protein>
<dbReference type="Proteomes" id="UP000039865">
    <property type="component" value="Unassembled WGS sequence"/>
</dbReference>
<dbReference type="PANTHER" id="PTHR20875:SF5">
    <property type="entry name" value="EF-HAND DOMAIN-CONTAINING PROTEIN"/>
    <property type="match status" value="1"/>
</dbReference>
<proteinExistence type="predicted"/>
<feature type="coiled-coil region" evidence="2">
    <location>
        <begin position="35"/>
        <end position="62"/>
    </location>
</feature>
<feature type="domain" description="EF-hand" evidence="4">
    <location>
        <begin position="388"/>
        <end position="423"/>
    </location>
</feature>
<feature type="region of interest" description="Disordered" evidence="3">
    <location>
        <begin position="495"/>
        <end position="520"/>
    </location>
</feature>
<organism evidence="5 6">
    <name type="scientific">Stylonychia lemnae</name>
    <name type="common">Ciliate</name>
    <dbReference type="NCBI Taxonomy" id="5949"/>
    <lineage>
        <taxon>Eukaryota</taxon>
        <taxon>Sar</taxon>
        <taxon>Alveolata</taxon>
        <taxon>Ciliophora</taxon>
        <taxon>Intramacronucleata</taxon>
        <taxon>Spirotrichea</taxon>
        <taxon>Stichotrichia</taxon>
        <taxon>Sporadotrichida</taxon>
        <taxon>Oxytrichidae</taxon>
        <taxon>Stylonychinae</taxon>
        <taxon>Stylonychia</taxon>
    </lineage>
</organism>
<evidence type="ECO:0000259" key="4">
    <source>
        <dbReference type="PROSITE" id="PS50222"/>
    </source>
</evidence>
<dbReference type="CDD" id="cd00051">
    <property type="entry name" value="EFh"/>
    <property type="match status" value="1"/>
</dbReference>
<dbReference type="Gene3D" id="1.10.238.10">
    <property type="entry name" value="EF-hand"/>
    <property type="match status" value="2"/>
</dbReference>
<dbReference type="SMART" id="SM00054">
    <property type="entry name" value="EFh"/>
    <property type="match status" value="3"/>
</dbReference>
<sequence>MTDQKSLATQEQAIKARLVKALQQLDHQKHGVLEKSQLQTMLECLQVRIENYKSKIHKYTLTESQAVVKSDIDKIKYFELMRDMVLTEVDTQNFQLVEKPIKKEMSKSPRKIPIYNEYLNQSSDKIAKIDDKIQGDKQKKEVQNQTKATGRKSPQNQQNSDIMNILSEPSQKSQNRSVVRGNQSSSDNFSTYKVSQSYLKSSGNNMKSLMDYGHGDNLIRKSESPDFFSFKEEKKLKTIDYFSPLKATQDYFPGDQAQKIFEKMQSFEIDQRTMNHIRREFLKLDQNSTGSVSVEIFKQALKKVCSNEITKFHLRDMLKLFANGTSQVDYQFIKALSYLIMFWNKPPNKFKNDSTFMRDVIQQNQNQNTQVRTYILELLNKLQGKLEQKYPDLKSAFRFFDVNNSGDISLEEFQLTLDILQLDINEDQSMQIFKFLDTNADGNISLDEFSQIYYEQRQRLQGRQNNLNMQDDLWTTLEQDEIRSNFSKTIVKDNQSQNFTNFPRTDRQQSGAKQDRLKNHPQLEDYLQQFQKKKEIDNKLSDYGYISSDNKSVQRLEKKREGKSFIDRYRVNNTIDKTFQTKNNFQTLQHSINQMERSFDATSQRSGAESLLQKLRQNQKSRQMYFEKISQMNRTFQSNSEDKEDGKAYTKKQQGTPLQLQIQKTLRQNRQIVNPESIEKPKIYKLNKSNLQPLDFNKSSNFNGEFNQTVRSKIDELKTISHQSIYKVPRKLNL</sequence>
<dbReference type="InterPro" id="IPR052603">
    <property type="entry name" value="EFCB6"/>
</dbReference>
<keyword evidence="1" id="KW-0106">Calcium</keyword>
<dbReference type="InterPro" id="IPR002048">
    <property type="entry name" value="EF_hand_dom"/>
</dbReference>
<evidence type="ECO:0000256" key="2">
    <source>
        <dbReference type="SAM" id="Coils"/>
    </source>
</evidence>
<reference evidence="5 6" key="1">
    <citation type="submission" date="2014-06" db="EMBL/GenBank/DDBJ databases">
        <authorList>
            <person name="Swart Estienne"/>
        </authorList>
    </citation>
    <scope>NUCLEOTIDE SEQUENCE [LARGE SCALE GENOMIC DNA]</scope>
    <source>
        <strain evidence="5 6">130c</strain>
    </source>
</reference>
<feature type="domain" description="EF-hand" evidence="4">
    <location>
        <begin position="424"/>
        <end position="459"/>
    </location>
</feature>
<dbReference type="PROSITE" id="PS50222">
    <property type="entry name" value="EF_HAND_2"/>
    <property type="match status" value="3"/>
</dbReference>
<dbReference type="PROSITE" id="PS00018">
    <property type="entry name" value="EF_HAND_1"/>
    <property type="match status" value="2"/>
</dbReference>
<feature type="compositionally biased region" description="Polar residues" evidence="3">
    <location>
        <begin position="143"/>
        <end position="189"/>
    </location>
</feature>
<evidence type="ECO:0000256" key="1">
    <source>
        <dbReference type="ARBA" id="ARBA00022837"/>
    </source>
</evidence>
<evidence type="ECO:0000313" key="5">
    <source>
        <dbReference type="EMBL" id="CDW81077.1"/>
    </source>
</evidence>
<gene>
    <name evidence="5" type="primary">Contig16514.g17578</name>
    <name evidence="5" type="ORF">STYLEM_10085</name>
</gene>
<dbReference type="OrthoDB" id="294472at2759"/>
<name>A0A078AHU5_STYLE</name>
<dbReference type="AlphaFoldDB" id="A0A078AHU5"/>
<dbReference type="InParanoid" id="A0A078AHU5"/>
<dbReference type="Pfam" id="PF13499">
    <property type="entry name" value="EF-hand_7"/>
    <property type="match status" value="1"/>
</dbReference>
<dbReference type="PANTHER" id="PTHR20875">
    <property type="entry name" value="EF-HAND CALCIUM-BINDING DOMAIN-CONTAINING PROTEIN 6-RELATED"/>
    <property type="match status" value="1"/>
</dbReference>
<feature type="domain" description="EF-hand" evidence="4">
    <location>
        <begin position="272"/>
        <end position="307"/>
    </location>
</feature>
<feature type="region of interest" description="Disordered" evidence="3">
    <location>
        <begin position="635"/>
        <end position="655"/>
    </location>
</feature>
<dbReference type="GO" id="GO:0005509">
    <property type="term" value="F:calcium ion binding"/>
    <property type="evidence" value="ECO:0007669"/>
    <property type="project" value="InterPro"/>
</dbReference>
<evidence type="ECO:0000313" key="6">
    <source>
        <dbReference type="Proteomes" id="UP000039865"/>
    </source>
</evidence>
<dbReference type="InterPro" id="IPR018247">
    <property type="entry name" value="EF_Hand_1_Ca_BS"/>
</dbReference>